<organism evidence="3">
    <name type="scientific">Lobelia erinus</name>
    <name type="common">Edging lobelia</name>
    <dbReference type="NCBI Taxonomy" id="16430"/>
    <lineage>
        <taxon>Eukaryota</taxon>
        <taxon>Viridiplantae</taxon>
        <taxon>Streptophyta</taxon>
        <taxon>Embryophyta</taxon>
        <taxon>Tracheophyta</taxon>
        <taxon>Spermatophyta</taxon>
        <taxon>Magnoliopsida</taxon>
        <taxon>eudicotyledons</taxon>
        <taxon>Gunneridae</taxon>
        <taxon>Pentapetalae</taxon>
        <taxon>asterids</taxon>
        <taxon>campanulids</taxon>
        <taxon>Asterales</taxon>
        <taxon>Campanulaceae</taxon>
        <taxon>Lobelia</taxon>
    </lineage>
</organism>
<evidence type="ECO:0000256" key="1">
    <source>
        <dbReference type="ARBA" id="ARBA00022679"/>
    </source>
</evidence>
<dbReference type="InterPro" id="IPR051504">
    <property type="entry name" value="Plant_metabolite_acyltrans"/>
</dbReference>
<keyword evidence="1 3" id="KW-0808">Transferase</keyword>
<accession>B0I1H5</accession>
<dbReference type="EMBL" id="AB267669">
    <property type="protein sequence ID" value="BAF99692.1"/>
    <property type="molecule type" value="mRNA"/>
</dbReference>
<sequence length="470" mass="51711">MSAGGDLTVLEHRQVSPAHGISDAEKSFPLSFLDIPWLMFPPIHQLCFYELPQCSKSHFIQTIVPNLKHSLSITLQHFFPLAGNLIVFPCTDPNTIPRKPEIRYVEGDSVSVTIAESTKDFDYLTGNQARKADEFYPLVPKLGSITKESGSIKVPLLAIQVTLFAGHGFCIGLTNHHTACDGNARVNFIKAWASISKFGNDESFLASGSLPFFDRTIINDPNGLDAILWSQVSKTRVPENQPQHISGNADKVRATFIMTLEEINRIKKSICAKAPTLTHVSTFTIVCAIAWTSLVKVRDAIGGNKDDDDRELFGCAADCRARTDPPLPATYFGNCITGCVAPAKRDQLLGKEGFLNAVKLIGDGIHERFKNKNSIFAGAEFWMQDIKSYPPTAIGVAGSPKFSLYDTDFGWGNPKKCEIVTIDYSGSISLSSSRDSKEDIEIGLSLPKIQMDVFETIFSNELRSVLVEDQ</sequence>
<evidence type="ECO:0000256" key="2">
    <source>
        <dbReference type="ARBA" id="ARBA00023315"/>
    </source>
</evidence>
<proteinExistence type="evidence at transcript level"/>
<protein>
    <submittedName>
        <fullName evidence="3">Putative anthocyanin acyltransferase</fullName>
    </submittedName>
</protein>
<evidence type="ECO:0000313" key="3">
    <source>
        <dbReference type="EMBL" id="BAF99692.1"/>
    </source>
</evidence>
<dbReference type="PANTHER" id="PTHR31625">
    <property type="match status" value="1"/>
</dbReference>
<dbReference type="GO" id="GO:0016747">
    <property type="term" value="F:acyltransferase activity, transferring groups other than amino-acyl groups"/>
    <property type="evidence" value="ECO:0007669"/>
    <property type="project" value="UniProtKB-ARBA"/>
</dbReference>
<name>B0I1H5_LOBER</name>
<dbReference type="Gene3D" id="3.30.559.10">
    <property type="entry name" value="Chloramphenicol acetyltransferase-like domain"/>
    <property type="match status" value="2"/>
</dbReference>
<gene>
    <name evidence="3" type="primary">LeAT3</name>
</gene>
<dbReference type="AlphaFoldDB" id="B0I1H5"/>
<dbReference type="InterPro" id="IPR023213">
    <property type="entry name" value="CAT-like_dom_sf"/>
</dbReference>
<reference evidence="3" key="1">
    <citation type="submission" date="2006-08" db="EMBL/GenBank/DDBJ databases">
        <title>cDNA cloning of acyltransferase from Lobelia erinus.</title>
        <authorList>
            <person name="Noda N."/>
        </authorList>
    </citation>
    <scope>NUCLEOTIDE SEQUENCE</scope>
    <source>
        <tissue evidence="3">Petal</tissue>
    </source>
</reference>
<dbReference type="Pfam" id="PF02458">
    <property type="entry name" value="Transferase"/>
    <property type="match status" value="1"/>
</dbReference>
<keyword evidence="2 3" id="KW-0012">Acyltransferase</keyword>